<feature type="non-terminal residue" evidence="2">
    <location>
        <position position="121"/>
    </location>
</feature>
<gene>
    <name evidence="2" type="ORF">B0H17DRAFT_1028430</name>
</gene>
<evidence type="ECO:0000313" key="2">
    <source>
        <dbReference type="EMBL" id="KAJ7709596.1"/>
    </source>
</evidence>
<dbReference type="Proteomes" id="UP001221757">
    <property type="component" value="Unassembled WGS sequence"/>
</dbReference>
<keyword evidence="3" id="KW-1185">Reference proteome</keyword>
<sequence length="121" mass="13547">LPPRGRVYDLLYASGTVEERFSCNLWQVLESGTECIPNDGLRKLGPLTIPSSIVPLVRGFSHCLGTIQVRSFRSNRLFKCQVFDTSSSYYEVSGRSDVHHHVVSSPEKPSEHTDMEAQNGH</sequence>
<feature type="region of interest" description="Disordered" evidence="1">
    <location>
        <begin position="100"/>
        <end position="121"/>
    </location>
</feature>
<proteinExistence type="predicted"/>
<protein>
    <submittedName>
        <fullName evidence="2">Uncharacterized protein</fullName>
    </submittedName>
</protein>
<dbReference type="EMBL" id="JARKIE010000002">
    <property type="protein sequence ID" value="KAJ7709596.1"/>
    <property type="molecule type" value="Genomic_DNA"/>
</dbReference>
<evidence type="ECO:0000256" key="1">
    <source>
        <dbReference type="SAM" id="MobiDB-lite"/>
    </source>
</evidence>
<name>A0AAD7H1A3_MYCRO</name>
<dbReference type="AlphaFoldDB" id="A0AAD7H1A3"/>
<reference evidence="2" key="1">
    <citation type="submission" date="2023-03" db="EMBL/GenBank/DDBJ databases">
        <title>Massive genome expansion in bonnet fungi (Mycena s.s.) driven by repeated elements and novel gene families across ecological guilds.</title>
        <authorList>
            <consortium name="Lawrence Berkeley National Laboratory"/>
            <person name="Harder C.B."/>
            <person name="Miyauchi S."/>
            <person name="Viragh M."/>
            <person name="Kuo A."/>
            <person name="Thoen E."/>
            <person name="Andreopoulos B."/>
            <person name="Lu D."/>
            <person name="Skrede I."/>
            <person name="Drula E."/>
            <person name="Henrissat B."/>
            <person name="Morin E."/>
            <person name="Kohler A."/>
            <person name="Barry K."/>
            <person name="LaButti K."/>
            <person name="Morin E."/>
            <person name="Salamov A."/>
            <person name="Lipzen A."/>
            <person name="Mereny Z."/>
            <person name="Hegedus B."/>
            <person name="Baldrian P."/>
            <person name="Stursova M."/>
            <person name="Weitz H."/>
            <person name="Taylor A."/>
            <person name="Grigoriev I.V."/>
            <person name="Nagy L.G."/>
            <person name="Martin F."/>
            <person name="Kauserud H."/>
        </authorList>
    </citation>
    <scope>NUCLEOTIDE SEQUENCE</scope>
    <source>
        <strain evidence="2">CBHHK067</strain>
    </source>
</reference>
<evidence type="ECO:0000313" key="3">
    <source>
        <dbReference type="Proteomes" id="UP001221757"/>
    </source>
</evidence>
<accession>A0AAD7H1A3</accession>
<organism evidence="2 3">
    <name type="scientific">Mycena rosella</name>
    <name type="common">Pink bonnet</name>
    <name type="synonym">Agaricus rosellus</name>
    <dbReference type="NCBI Taxonomy" id="1033263"/>
    <lineage>
        <taxon>Eukaryota</taxon>
        <taxon>Fungi</taxon>
        <taxon>Dikarya</taxon>
        <taxon>Basidiomycota</taxon>
        <taxon>Agaricomycotina</taxon>
        <taxon>Agaricomycetes</taxon>
        <taxon>Agaricomycetidae</taxon>
        <taxon>Agaricales</taxon>
        <taxon>Marasmiineae</taxon>
        <taxon>Mycenaceae</taxon>
        <taxon>Mycena</taxon>
    </lineage>
</organism>
<comment type="caution">
    <text evidence="2">The sequence shown here is derived from an EMBL/GenBank/DDBJ whole genome shotgun (WGS) entry which is preliminary data.</text>
</comment>